<evidence type="ECO:0000256" key="1">
    <source>
        <dbReference type="SAM" id="Phobius"/>
    </source>
</evidence>
<organism evidence="2 3">
    <name type="scientific">Paramecium octaurelia</name>
    <dbReference type="NCBI Taxonomy" id="43137"/>
    <lineage>
        <taxon>Eukaryota</taxon>
        <taxon>Sar</taxon>
        <taxon>Alveolata</taxon>
        <taxon>Ciliophora</taxon>
        <taxon>Intramacronucleata</taxon>
        <taxon>Oligohymenophorea</taxon>
        <taxon>Peniculida</taxon>
        <taxon>Parameciidae</taxon>
        <taxon>Paramecium</taxon>
    </lineage>
</organism>
<sequence length="280" mass="33391">MLRLYKRQLLINQFQHQLRGVRNYQNNYVMEDNVGEDILIQRIRSSQNQQITYHSYWNNEQVRFRSVLFIQFMVMRCVTIVHLLIIQISISKIKILTKNSQQPNPLCIQVHKHLFGYYGRKSQNLNCQIFPQNRIQKQLKDDVQKLQQENSLIYSHYVTLQKNKVALENKVVGLQIKTDGVQALENKNQRNLEKIDRKKEPRNQKTVRRAKSFITNNNNQEIHFWIYFLEEKVRKSRTPSFNSPNNLDQESNFDELQELSINNGVESILLKGNQKLNYVD</sequence>
<reference evidence="2" key="1">
    <citation type="submission" date="2021-01" db="EMBL/GenBank/DDBJ databases">
        <authorList>
            <consortium name="Genoscope - CEA"/>
            <person name="William W."/>
        </authorList>
    </citation>
    <scope>NUCLEOTIDE SEQUENCE</scope>
</reference>
<protein>
    <recommendedName>
        <fullName evidence="4">Transmembrane protein</fullName>
    </recommendedName>
</protein>
<name>A0A8S1U3R2_PAROT</name>
<gene>
    <name evidence="2" type="ORF">POCTA_138.1.T0360358</name>
</gene>
<evidence type="ECO:0000313" key="2">
    <source>
        <dbReference type="EMBL" id="CAD8159390.1"/>
    </source>
</evidence>
<dbReference type="Proteomes" id="UP000683925">
    <property type="component" value="Unassembled WGS sequence"/>
</dbReference>
<keyword evidence="1" id="KW-0472">Membrane</keyword>
<evidence type="ECO:0000313" key="3">
    <source>
        <dbReference type="Proteomes" id="UP000683925"/>
    </source>
</evidence>
<keyword evidence="3" id="KW-1185">Reference proteome</keyword>
<keyword evidence="1" id="KW-0812">Transmembrane</keyword>
<proteinExistence type="predicted"/>
<comment type="caution">
    <text evidence="2">The sequence shown here is derived from an EMBL/GenBank/DDBJ whole genome shotgun (WGS) entry which is preliminary data.</text>
</comment>
<evidence type="ECO:0008006" key="4">
    <source>
        <dbReference type="Google" id="ProtNLM"/>
    </source>
</evidence>
<dbReference type="OrthoDB" id="302395at2759"/>
<keyword evidence="1" id="KW-1133">Transmembrane helix</keyword>
<feature type="transmembrane region" description="Helical" evidence="1">
    <location>
        <begin position="67"/>
        <end position="90"/>
    </location>
</feature>
<accession>A0A8S1U3R2</accession>
<dbReference type="AlphaFoldDB" id="A0A8S1U3R2"/>
<dbReference type="EMBL" id="CAJJDP010000036">
    <property type="protein sequence ID" value="CAD8159390.1"/>
    <property type="molecule type" value="Genomic_DNA"/>
</dbReference>